<dbReference type="GO" id="GO:0016787">
    <property type="term" value="F:hydrolase activity"/>
    <property type="evidence" value="ECO:0007669"/>
    <property type="project" value="UniProtKB-KW"/>
</dbReference>
<comment type="similarity">
    <text evidence="1">Belongs to the carbon-nitrogen hydrolase superfamily. BTD/VNN family.</text>
</comment>
<dbReference type="HOGENOM" id="CLU_033209_1_0_1"/>
<dbReference type="InterPro" id="IPR036526">
    <property type="entry name" value="C-N_Hydrolase_sf"/>
</dbReference>
<dbReference type="InterPro" id="IPR003010">
    <property type="entry name" value="C-N_Hydrolase"/>
</dbReference>
<feature type="domain" description="CN hydrolase" evidence="4">
    <location>
        <begin position="36"/>
        <end position="305"/>
    </location>
</feature>
<name>R7UE11_CAPTE</name>
<accession>R7UE11</accession>
<evidence type="ECO:0000256" key="3">
    <source>
        <dbReference type="SAM" id="SignalP"/>
    </source>
</evidence>
<evidence type="ECO:0000256" key="2">
    <source>
        <dbReference type="ARBA" id="ARBA00022801"/>
    </source>
</evidence>
<dbReference type="PROSITE" id="PS50263">
    <property type="entry name" value="CN_HYDROLASE"/>
    <property type="match status" value="1"/>
</dbReference>
<evidence type="ECO:0000313" key="6">
    <source>
        <dbReference type="EnsemblMetazoa" id="CapteP168223"/>
    </source>
</evidence>
<keyword evidence="2" id="KW-0378">Hydrolase</keyword>
<dbReference type="STRING" id="283909.R7UE11"/>
<dbReference type="EnsemblMetazoa" id="CapteT168223">
    <property type="protein sequence ID" value="CapteP168223"/>
    <property type="gene ID" value="CapteG168223"/>
</dbReference>
<dbReference type="Proteomes" id="UP000014760">
    <property type="component" value="Unassembled WGS sequence"/>
</dbReference>
<feature type="signal peptide" evidence="3">
    <location>
        <begin position="1"/>
        <end position="20"/>
    </location>
</feature>
<dbReference type="AlphaFoldDB" id="R7UE11"/>
<dbReference type="InterPro" id="IPR043957">
    <property type="entry name" value="Vanin_C"/>
</dbReference>
<protein>
    <recommendedName>
        <fullName evidence="4">CN hydrolase domain-containing protein</fullName>
    </recommendedName>
</protein>
<reference evidence="6" key="3">
    <citation type="submission" date="2015-06" db="UniProtKB">
        <authorList>
            <consortium name="EnsemblMetazoa"/>
        </authorList>
    </citation>
    <scope>IDENTIFICATION</scope>
</reference>
<dbReference type="InterPro" id="IPR040154">
    <property type="entry name" value="Biotinidase/VNN"/>
</dbReference>
<dbReference type="SUPFAM" id="SSF56317">
    <property type="entry name" value="Carbon-nitrogen hydrolase"/>
    <property type="match status" value="1"/>
</dbReference>
<keyword evidence="3" id="KW-0732">Signal</keyword>
<dbReference type="EMBL" id="AMQN01008238">
    <property type="status" value="NOT_ANNOTATED_CDS"/>
    <property type="molecule type" value="Genomic_DNA"/>
</dbReference>
<dbReference type="PANTHER" id="PTHR10609">
    <property type="entry name" value="BIOTINIDASE-RELATED"/>
    <property type="match status" value="1"/>
</dbReference>
<dbReference type="Pfam" id="PF19018">
    <property type="entry name" value="Vanin_C"/>
    <property type="match status" value="1"/>
</dbReference>
<proteinExistence type="inferred from homology"/>
<dbReference type="OMA" id="FGFNPVQ"/>
<evidence type="ECO:0000259" key="4">
    <source>
        <dbReference type="PROSITE" id="PS50263"/>
    </source>
</evidence>
<organism evidence="5">
    <name type="scientific">Capitella teleta</name>
    <name type="common">Polychaete worm</name>
    <dbReference type="NCBI Taxonomy" id="283909"/>
    <lineage>
        <taxon>Eukaryota</taxon>
        <taxon>Metazoa</taxon>
        <taxon>Spiralia</taxon>
        <taxon>Lophotrochozoa</taxon>
        <taxon>Annelida</taxon>
        <taxon>Polychaeta</taxon>
        <taxon>Sedentaria</taxon>
        <taxon>Scolecida</taxon>
        <taxon>Capitellidae</taxon>
        <taxon>Capitella</taxon>
    </lineage>
</organism>
<sequence>MSHLPIICSILTLGVTLIGAGRFPRNGVFKAAVYEHTPVVSQTRSGPSLVKANLDIYEEQVLIAASQSVNVIVFPEYGLTGLGWSRDSLREVAEVIPDPNEEDSIPCDLPDSNLTQVQQSLSCLAKENNMYIAVNMVSWEQCSPVDDEDCPGDHFYLYNTNVVYDMTGKLVGRYRKWTLYYETALNEPKAVEHDYFDTPYGRMGTFICFDVLFEKPAIDLVEKYEIDTALFPTAWQSKLPLMQGVGFHESWSILTGTNLLSSELHIPSRQYAGSGINIGNTGAASYYFDDDILSPPVLLISELPIKPSKPIDTDLPHPPPVTEEFDVFDSTMRGDPYRFIALEWNSNEVYIQDENTTCYLNYSFAHRDHTELYALAVFQGLHLSAHNSYLQVCTVIKCGDINNRDSCGDSVREANSAFSKFTLHGQFSTRYVFPSVVVDGAVPTGNRSGWEFVLDSVTQRSIIELGERPLVYAALYGRVFERDTQNPSSYAIGSSGTHTAPFWIGLLGFFLTVKFG</sequence>
<dbReference type="Pfam" id="PF00795">
    <property type="entry name" value="CN_hydrolase"/>
    <property type="match status" value="1"/>
</dbReference>
<keyword evidence="7" id="KW-1185">Reference proteome</keyword>
<dbReference type="Gene3D" id="3.60.110.10">
    <property type="entry name" value="Carbon-nitrogen hydrolase"/>
    <property type="match status" value="1"/>
</dbReference>
<dbReference type="EMBL" id="KB302535">
    <property type="protein sequence ID" value="ELU04224.1"/>
    <property type="molecule type" value="Genomic_DNA"/>
</dbReference>
<gene>
    <name evidence="5" type="ORF">CAPTEDRAFT_168223</name>
</gene>
<evidence type="ECO:0000256" key="1">
    <source>
        <dbReference type="ARBA" id="ARBA00008225"/>
    </source>
</evidence>
<evidence type="ECO:0000313" key="5">
    <source>
        <dbReference type="EMBL" id="ELU04224.1"/>
    </source>
</evidence>
<evidence type="ECO:0000313" key="7">
    <source>
        <dbReference type="Proteomes" id="UP000014760"/>
    </source>
</evidence>
<reference evidence="7" key="1">
    <citation type="submission" date="2012-12" db="EMBL/GenBank/DDBJ databases">
        <authorList>
            <person name="Hellsten U."/>
            <person name="Grimwood J."/>
            <person name="Chapman J.A."/>
            <person name="Shapiro H."/>
            <person name="Aerts A."/>
            <person name="Otillar R.P."/>
            <person name="Terry A.Y."/>
            <person name="Boore J.L."/>
            <person name="Simakov O."/>
            <person name="Marletaz F."/>
            <person name="Cho S.-J."/>
            <person name="Edsinger-Gonzales E."/>
            <person name="Havlak P."/>
            <person name="Kuo D.-H."/>
            <person name="Larsson T."/>
            <person name="Lv J."/>
            <person name="Arendt D."/>
            <person name="Savage R."/>
            <person name="Osoegawa K."/>
            <person name="de Jong P."/>
            <person name="Lindberg D.R."/>
            <person name="Seaver E.C."/>
            <person name="Weisblat D.A."/>
            <person name="Putnam N.H."/>
            <person name="Grigoriev I.V."/>
            <person name="Rokhsar D.S."/>
        </authorList>
    </citation>
    <scope>NUCLEOTIDE SEQUENCE</scope>
    <source>
        <strain evidence="7">I ESC-2004</strain>
    </source>
</reference>
<dbReference type="OrthoDB" id="10250282at2759"/>
<reference evidence="5 7" key="2">
    <citation type="journal article" date="2013" name="Nature">
        <title>Insights into bilaterian evolution from three spiralian genomes.</title>
        <authorList>
            <person name="Simakov O."/>
            <person name="Marletaz F."/>
            <person name="Cho S.J."/>
            <person name="Edsinger-Gonzales E."/>
            <person name="Havlak P."/>
            <person name="Hellsten U."/>
            <person name="Kuo D.H."/>
            <person name="Larsson T."/>
            <person name="Lv J."/>
            <person name="Arendt D."/>
            <person name="Savage R."/>
            <person name="Osoegawa K."/>
            <person name="de Jong P."/>
            <person name="Grimwood J."/>
            <person name="Chapman J.A."/>
            <person name="Shapiro H."/>
            <person name="Aerts A."/>
            <person name="Otillar R.P."/>
            <person name="Terry A.Y."/>
            <person name="Boore J.L."/>
            <person name="Grigoriev I.V."/>
            <person name="Lindberg D.R."/>
            <person name="Seaver E.C."/>
            <person name="Weisblat D.A."/>
            <person name="Putnam N.H."/>
            <person name="Rokhsar D.S."/>
        </authorList>
    </citation>
    <scope>NUCLEOTIDE SEQUENCE</scope>
    <source>
        <strain evidence="5 7">I ESC-2004</strain>
    </source>
</reference>
<dbReference type="PANTHER" id="PTHR10609:SF27">
    <property type="entry name" value="CN HYDROLASE DOMAIN-CONTAINING PROTEIN-RELATED"/>
    <property type="match status" value="1"/>
</dbReference>
<dbReference type="FunCoup" id="R7UE11">
    <property type="interactions" value="42"/>
</dbReference>
<feature type="chain" id="PRO_5008787965" description="CN hydrolase domain-containing protein" evidence="3">
    <location>
        <begin position="21"/>
        <end position="516"/>
    </location>
</feature>